<sequence>MSTAKISGKNIQREWHLIDAKDKTLGRLAVEVAKILRGKNKVNFVPYLDQGDYVVVVNAAKVSVTGKKENQKMYYRHSGYPGGLKSESLGKLRSRRPEEILRHAIVGMLPKGSLGRGMITKLYIFAGETHNMDRQLGIKKEKVAEKVEEQAVASA</sequence>
<comment type="subunit">
    <text evidence="4">Part of the 50S ribosomal subunit.</text>
</comment>
<dbReference type="InterPro" id="IPR036899">
    <property type="entry name" value="Ribosomal_uL13_sf"/>
</dbReference>
<dbReference type="GO" id="GO:1990904">
    <property type="term" value="C:ribonucleoprotein complex"/>
    <property type="evidence" value="ECO:0007669"/>
    <property type="project" value="UniProtKB-KW"/>
</dbReference>
<dbReference type="PANTHER" id="PTHR11545">
    <property type="entry name" value="RIBOSOMAL PROTEIN L13"/>
    <property type="match status" value="1"/>
</dbReference>
<dbReference type="GO" id="GO:0003735">
    <property type="term" value="F:structural constituent of ribosome"/>
    <property type="evidence" value="ECO:0007669"/>
    <property type="project" value="InterPro"/>
</dbReference>
<proteinExistence type="inferred from homology"/>
<name>A0A0G0EY38_9BACT</name>
<comment type="function">
    <text evidence="4 6">This protein is one of the early assembly proteins of the 50S ribosomal subunit, although it is not seen to bind rRNA by itself. It is important during the early stages of 50S assembly.</text>
</comment>
<evidence type="ECO:0000256" key="4">
    <source>
        <dbReference type="HAMAP-Rule" id="MF_01366"/>
    </source>
</evidence>
<comment type="caution">
    <text evidence="7">The sequence shown here is derived from an EMBL/GenBank/DDBJ whole genome shotgun (WGS) entry which is preliminary data.</text>
</comment>
<dbReference type="SUPFAM" id="SSF52161">
    <property type="entry name" value="Ribosomal protein L13"/>
    <property type="match status" value="1"/>
</dbReference>
<gene>
    <name evidence="4 6" type="primary">rplM</name>
    <name evidence="7" type="ORF">US19_C0005G0039</name>
</gene>
<dbReference type="Gene3D" id="3.90.1180.10">
    <property type="entry name" value="Ribosomal protein L13"/>
    <property type="match status" value="1"/>
</dbReference>
<dbReference type="AlphaFoldDB" id="A0A0G0EY38"/>
<accession>A0A0G0EY38</accession>
<evidence type="ECO:0000256" key="1">
    <source>
        <dbReference type="ARBA" id="ARBA00006227"/>
    </source>
</evidence>
<evidence type="ECO:0000313" key="7">
    <source>
        <dbReference type="EMBL" id="KKQ10427.1"/>
    </source>
</evidence>
<protein>
    <recommendedName>
        <fullName evidence="4">Large ribosomal subunit protein uL13</fullName>
    </recommendedName>
</protein>
<dbReference type="PANTHER" id="PTHR11545:SF2">
    <property type="entry name" value="LARGE RIBOSOMAL SUBUNIT PROTEIN UL13M"/>
    <property type="match status" value="1"/>
</dbReference>
<dbReference type="InterPro" id="IPR005823">
    <property type="entry name" value="Ribosomal_uL13_bac-type"/>
</dbReference>
<dbReference type="GO" id="GO:0006412">
    <property type="term" value="P:translation"/>
    <property type="evidence" value="ECO:0007669"/>
    <property type="project" value="UniProtKB-UniRule"/>
</dbReference>
<dbReference type="Pfam" id="PF00572">
    <property type="entry name" value="Ribosomal_L13"/>
    <property type="match status" value="1"/>
</dbReference>
<dbReference type="PATRIC" id="fig|1618426.3.peg.274"/>
<evidence type="ECO:0000256" key="2">
    <source>
        <dbReference type="ARBA" id="ARBA00022980"/>
    </source>
</evidence>
<dbReference type="PROSITE" id="PS00783">
    <property type="entry name" value="RIBOSOMAL_L13"/>
    <property type="match status" value="1"/>
</dbReference>
<dbReference type="CDD" id="cd00392">
    <property type="entry name" value="Ribosomal_L13"/>
    <property type="match status" value="1"/>
</dbReference>
<evidence type="ECO:0000313" key="8">
    <source>
        <dbReference type="Proteomes" id="UP000034492"/>
    </source>
</evidence>
<comment type="similarity">
    <text evidence="1 4 5">Belongs to the universal ribosomal protein uL13 family.</text>
</comment>
<dbReference type="GO" id="GO:0017148">
    <property type="term" value="P:negative regulation of translation"/>
    <property type="evidence" value="ECO:0007669"/>
    <property type="project" value="TreeGrafter"/>
</dbReference>
<evidence type="ECO:0000256" key="6">
    <source>
        <dbReference type="RuleBase" id="RU003878"/>
    </source>
</evidence>
<dbReference type="GO" id="GO:0003729">
    <property type="term" value="F:mRNA binding"/>
    <property type="evidence" value="ECO:0007669"/>
    <property type="project" value="TreeGrafter"/>
</dbReference>
<organism evidence="7 8">
    <name type="scientific">Candidatus Daviesbacteria bacterium GW2011_GWB1_36_5</name>
    <dbReference type="NCBI Taxonomy" id="1618426"/>
    <lineage>
        <taxon>Bacteria</taxon>
        <taxon>Candidatus Daviesiibacteriota</taxon>
    </lineage>
</organism>
<dbReference type="EMBL" id="LBSA01000005">
    <property type="protein sequence ID" value="KKQ10427.1"/>
    <property type="molecule type" value="Genomic_DNA"/>
</dbReference>
<dbReference type="Proteomes" id="UP000034492">
    <property type="component" value="Unassembled WGS sequence"/>
</dbReference>
<dbReference type="InterPro" id="IPR005822">
    <property type="entry name" value="Ribosomal_uL13"/>
</dbReference>
<dbReference type="NCBIfam" id="TIGR01066">
    <property type="entry name" value="rplM_bact"/>
    <property type="match status" value="1"/>
</dbReference>
<keyword evidence="2 4" id="KW-0689">Ribosomal protein</keyword>
<evidence type="ECO:0000256" key="5">
    <source>
        <dbReference type="RuleBase" id="RU003877"/>
    </source>
</evidence>
<evidence type="ECO:0000256" key="3">
    <source>
        <dbReference type="ARBA" id="ARBA00023274"/>
    </source>
</evidence>
<reference evidence="7 8" key="1">
    <citation type="journal article" date="2015" name="Nature">
        <title>rRNA introns, odd ribosomes, and small enigmatic genomes across a large radiation of phyla.</title>
        <authorList>
            <person name="Brown C.T."/>
            <person name="Hug L.A."/>
            <person name="Thomas B.C."/>
            <person name="Sharon I."/>
            <person name="Castelle C.J."/>
            <person name="Singh A."/>
            <person name="Wilkins M.J."/>
            <person name="Williams K.H."/>
            <person name="Banfield J.F."/>
        </authorList>
    </citation>
    <scope>NUCLEOTIDE SEQUENCE [LARGE SCALE GENOMIC DNA]</scope>
</reference>
<dbReference type="GO" id="GO:0005840">
    <property type="term" value="C:ribosome"/>
    <property type="evidence" value="ECO:0007669"/>
    <property type="project" value="UniProtKB-KW"/>
</dbReference>
<keyword evidence="3 4" id="KW-0687">Ribonucleoprotein</keyword>
<dbReference type="PIRSF" id="PIRSF002181">
    <property type="entry name" value="Ribosomal_L13"/>
    <property type="match status" value="1"/>
</dbReference>
<dbReference type="HAMAP" id="MF_01366">
    <property type="entry name" value="Ribosomal_uL13"/>
    <property type="match status" value="1"/>
</dbReference>
<dbReference type="InterPro" id="IPR023563">
    <property type="entry name" value="Ribosomal_uL13_CS"/>
</dbReference>